<keyword evidence="2" id="KW-1133">Transmembrane helix</keyword>
<name>A0AA40C937_9PEZI</name>
<feature type="transmembrane region" description="Helical" evidence="2">
    <location>
        <begin position="212"/>
        <end position="239"/>
    </location>
</feature>
<dbReference type="Proteomes" id="UP001174934">
    <property type="component" value="Unassembled WGS sequence"/>
</dbReference>
<feature type="transmembrane region" description="Helical" evidence="2">
    <location>
        <begin position="12"/>
        <end position="33"/>
    </location>
</feature>
<gene>
    <name evidence="3" type="ORF">B0T17DRAFT_206684</name>
</gene>
<keyword evidence="2" id="KW-0812">Transmembrane</keyword>
<feature type="region of interest" description="Disordered" evidence="1">
    <location>
        <begin position="315"/>
        <end position="392"/>
    </location>
</feature>
<evidence type="ECO:0000256" key="2">
    <source>
        <dbReference type="SAM" id="Phobius"/>
    </source>
</evidence>
<comment type="caution">
    <text evidence="3">The sequence shown here is derived from an EMBL/GenBank/DDBJ whole genome shotgun (WGS) entry which is preliminary data.</text>
</comment>
<accession>A0AA40C937</accession>
<feature type="compositionally biased region" description="Polar residues" evidence="1">
    <location>
        <begin position="315"/>
        <end position="324"/>
    </location>
</feature>
<evidence type="ECO:0000256" key="1">
    <source>
        <dbReference type="SAM" id="MobiDB-lite"/>
    </source>
</evidence>
<proteinExistence type="predicted"/>
<dbReference type="InterPro" id="IPR052413">
    <property type="entry name" value="SUR7_domain"/>
</dbReference>
<evidence type="ECO:0000313" key="4">
    <source>
        <dbReference type="Proteomes" id="UP001174934"/>
    </source>
</evidence>
<dbReference type="AlphaFoldDB" id="A0AA40C937"/>
<feature type="region of interest" description="Disordered" evidence="1">
    <location>
        <begin position="243"/>
        <end position="295"/>
    </location>
</feature>
<protein>
    <recommendedName>
        <fullName evidence="5">SUR7/PalI family-domain-containing protein</fullName>
    </recommendedName>
</protein>
<evidence type="ECO:0000313" key="3">
    <source>
        <dbReference type="EMBL" id="KAK0629991.1"/>
    </source>
</evidence>
<organism evidence="3 4">
    <name type="scientific">Bombardia bombarda</name>
    <dbReference type="NCBI Taxonomy" id="252184"/>
    <lineage>
        <taxon>Eukaryota</taxon>
        <taxon>Fungi</taxon>
        <taxon>Dikarya</taxon>
        <taxon>Ascomycota</taxon>
        <taxon>Pezizomycotina</taxon>
        <taxon>Sordariomycetes</taxon>
        <taxon>Sordariomycetidae</taxon>
        <taxon>Sordariales</taxon>
        <taxon>Lasiosphaeriaceae</taxon>
        <taxon>Bombardia</taxon>
    </lineage>
</organism>
<reference evidence="3" key="1">
    <citation type="submission" date="2023-06" db="EMBL/GenBank/DDBJ databases">
        <title>Genome-scale phylogeny and comparative genomics of the fungal order Sordariales.</title>
        <authorList>
            <consortium name="Lawrence Berkeley National Laboratory"/>
            <person name="Hensen N."/>
            <person name="Bonometti L."/>
            <person name="Westerberg I."/>
            <person name="Brannstrom I.O."/>
            <person name="Guillou S."/>
            <person name="Cros-Aarteil S."/>
            <person name="Calhoun S."/>
            <person name="Haridas S."/>
            <person name="Kuo A."/>
            <person name="Mondo S."/>
            <person name="Pangilinan J."/>
            <person name="Riley R."/>
            <person name="LaButti K."/>
            <person name="Andreopoulos B."/>
            <person name="Lipzen A."/>
            <person name="Chen C."/>
            <person name="Yanf M."/>
            <person name="Daum C."/>
            <person name="Ng V."/>
            <person name="Clum A."/>
            <person name="Steindorff A."/>
            <person name="Ohm R."/>
            <person name="Martin F."/>
            <person name="Silar P."/>
            <person name="Natvig D."/>
            <person name="Lalanne C."/>
            <person name="Gautier V."/>
            <person name="Ament-velasquez S.L."/>
            <person name="Kruys A."/>
            <person name="Hutchinson M.I."/>
            <person name="Powell A.J."/>
            <person name="Barry K."/>
            <person name="Miller A.N."/>
            <person name="Grigoriev I.V."/>
            <person name="Debuchy R."/>
            <person name="Gladieux P."/>
            <person name="Thoren M.H."/>
            <person name="Johannesson H."/>
        </authorList>
    </citation>
    <scope>NUCLEOTIDE SEQUENCE</scope>
    <source>
        <strain evidence="3">SMH3391-2</strain>
    </source>
</reference>
<keyword evidence="2" id="KW-0472">Membrane</keyword>
<feature type="compositionally biased region" description="Acidic residues" evidence="1">
    <location>
        <begin position="343"/>
        <end position="353"/>
    </location>
</feature>
<dbReference type="GO" id="GO:0051285">
    <property type="term" value="C:cell cortex of cell tip"/>
    <property type="evidence" value="ECO:0007669"/>
    <property type="project" value="TreeGrafter"/>
</dbReference>
<feature type="transmembrane region" description="Helical" evidence="2">
    <location>
        <begin position="134"/>
        <end position="156"/>
    </location>
</feature>
<keyword evidence="4" id="KW-1185">Reference proteome</keyword>
<feature type="compositionally biased region" description="Polar residues" evidence="1">
    <location>
        <begin position="383"/>
        <end position="392"/>
    </location>
</feature>
<dbReference type="GO" id="GO:0005886">
    <property type="term" value="C:plasma membrane"/>
    <property type="evidence" value="ECO:0007669"/>
    <property type="project" value="TreeGrafter"/>
</dbReference>
<dbReference type="PANTHER" id="PTHR28019">
    <property type="entry name" value="CELL MEMBRANE PROTEIN YLR413W-RELATED"/>
    <property type="match status" value="1"/>
</dbReference>
<feature type="transmembrane region" description="Helical" evidence="2">
    <location>
        <begin position="165"/>
        <end position="192"/>
    </location>
</feature>
<sequence length="392" mass="42029">MSAIRTIRDNVLRFLPIAQSAIAFLLILVALIAGHKPDIMENMRVISFEISTPGLTTRQLDLSQYYSLHLTDICQGDYTENYGEPTITSCTKPFDAGAMDISALFPSSEGGPFDDEDLQDAFNLIPHVLAIPGYLLLIACIFLGVSIFATTTTTLLSSGDSIKRILIIASLAIAAVAWLMATTGAFILTIAADEVLRKVNENGNDIGIFAHSGGSALLALIWTAVVLATGTLVMLILCLRSSSAGSKSSPDTSHEKRPDMYITSTSPIADGGYPVIQGSYRPPSERASSFRSDGSGYGNVGGLGPALLLHQPVPSRSLTSSSAGGYSPPQPHYGHQDSRREEQEDDDGSDFYDDIEKHYSGEESATEETFPSSIVGRLEEINISPTRPVSFN</sequence>
<evidence type="ECO:0008006" key="5">
    <source>
        <dbReference type="Google" id="ProtNLM"/>
    </source>
</evidence>
<dbReference type="EMBL" id="JAULSR010000002">
    <property type="protein sequence ID" value="KAK0629991.1"/>
    <property type="molecule type" value="Genomic_DNA"/>
</dbReference>
<dbReference type="GO" id="GO:0031505">
    <property type="term" value="P:fungal-type cell wall organization"/>
    <property type="evidence" value="ECO:0007669"/>
    <property type="project" value="TreeGrafter"/>
</dbReference>
<dbReference type="PANTHER" id="PTHR28019:SF7">
    <property type="entry name" value="SUR7 PROTEIN"/>
    <property type="match status" value="1"/>
</dbReference>